<proteinExistence type="inferred from homology"/>
<dbReference type="NCBIfam" id="TIGR01525">
    <property type="entry name" value="ATPase-IB_hvy"/>
    <property type="match status" value="1"/>
</dbReference>
<dbReference type="InterPro" id="IPR023298">
    <property type="entry name" value="ATPase_P-typ_TM_dom_sf"/>
</dbReference>
<dbReference type="AlphaFoldDB" id="A0A7C4QGP0"/>
<evidence type="ECO:0000256" key="8">
    <source>
        <dbReference type="ARBA" id="ARBA00022967"/>
    </source>
</evidence>
<evidence type="ECO:0000256" key="2">
    <source>
        <dbReference type="ARBA" id="ARBA00006024"/>
    </source>
</evidence>
<dbReference type="InterPro" id="IPR023214">
    <property type="entry name" value="HAD_sf"/>
</dbReference>
<feature type="transmembrane region" description="Helical" evidence="11">
    <location>
        <begin position="222"/>
        <end position="240"/>
    </location>
</feature>
<dbReference type="GO" id="GO:0005524">
    <property type="term" value="F:ATP binding"/>
    <property type="evidence" value="ECO:0007669"/>
    <property type="project" value="UniProtKB-UniRule"/>
</dbReference>
<protein>
    <submittedName>
        <fullName evidence="13">Heavy metal translocating P-type ATPase</fullName>
    </submittedName>
</protein>
<comment type="caution">
    <text evidence="13">The sequence shown here is derived from an EMBL/GenBank/DDBJ whole genome shotgun (WGS) entry which is preliminary data.</text>
</comment>
<evidence type="ECO:0000256" key="1">
    <source>
        <dbReference type="ARBA" id="ARBA00004651"/>
    </source>
</evidence>
<dbReference type="Gene3D" id="3.40.50.1000">
    <property type="entry name" value="HAD superfamily/HAD-like"/>
    <property type="match status" value="1"/>
</dbReference>
<dbReference type="FunFam" id="2.70.150.10:FF:000020">
    <property type="entry name" value="Copper-exporting P-type ATPase A"/>
    <property type="match status" value="1"/>
</dbReference>
<dbReference type="SUPFAM" id="SSF56784">
    <property type="entry name" value="HAD-like"/>
    <property type="match status" value="1"/>
</dbReference>
<dbReference type="InterPro" id="IPR059000">
    <property type="entry name" value="ATPase_P-type_domA"/>
</dbReference>
<dbReference type="GO" id="GO:0060003">
    <property type="term" value="P:copper ion export"/>
    <property type="evidence" value="ECO:0007669"/>
    <property type="project" value="UniProtKB-ARBA"/>
</dbReference>
<dbReference type="PROSITE" id="PS00154">
    <property type="entry name" value="ATPASE_E1_E2"/>
    <property type="match status" value="1"/>
</dbReference>
<gene>
    <name evidence="13" type="ORF">ENS64_03415</name>
</gene>
<name>A0A7C4QGP0_9PLAN</name>
<dbReference type="Pfam" id="PF00122">
    <property type="entry name" value="E1-E2_ATPase"/>
    <property type="match status" value="1"/>
</dbReference>
<evidence type="ECO:0000256" key="10">
    <source>
        <dbReference type="ARBA" id="ARBA00023136"/>
    </source>
</evidence>
<dbReference type="Pfam" id="PF19335">
    <property type="entry name" value="HMBD"/>
    <property type="match status" value="1"/>
</dbReference>
<dbReference type="PRINTS" id="PR00119">
    <property type="entry name" value="CATATPASE"/>
</dbReference>
<dbReference type="SFLD" id="SFLDF00027">
    <property type="entry name" value="p-type_atpase"/>
    <property type="match status" value="1"/>
</dbReference>
<feature type="transmembrane region" description="Helical" evidence="11">
    <location>
        <begin position="726"/>
        <end position="748"/>
    </location>
</feature>
<dbReference type="SFLD" id="SFLDS00003">
    <property type="entry name" value="Haloacid_Dehalogenase"/>
    <property type="match status" value="1"/>
</dbReference>
<feature type="transmembrane region" description="Helical" evidence="11">
    <location>
        <begin position="754"/>
        <end position="773"/>
    </location>
</feature>
<dbReference type="Pfam" id="PF04945">
    <property type="entry name" value="YHS"/>
    <property type="match status" value="1"/>
</dbReference>
<dbReference type="EMBL" id="DSVQ01000006">
    <property type="protein sequence ID" value="HGT38301.1"/>
    <property type="molecule type" value="Genomic_DNA"/>
</dbReference>
<dbReference type="PRINTS" id="PR00120">
    <property type="entry name" value="HATPASE"/>
</dbReference>
<feature type="transmembrane region" description="Helical" evidence="11">
    <location>
        <begin position="113"/>
        <end position="132"/>
    </location>
</feature>
<evidence type="ECO:0000256" key="5">
    <source>
        <dbReference type="ARBA" id="ARBA00022723"/>
    </source>
</evidence>
<evidence type="ECO:0000259" key="12">
    <source>
        <dbReference type="SMART" id="SM00746"/>
    </source>
</evidence>
<evidence type="ECO:0000256" key="9">
    <source>
        <dbReference type="ARBA" id="ARBA00022989"/>
    </source>
</evidence>
<dbReference type="SUPFAM" id="SSF81653">
    <property type="entry name" value="Calcium ATPase, transduction domain A"/>
    <property type="match status" value="1"/>
</dbReference>
<dbReference type="NCBIfam" id="TIGR01494">
    <property type="entry name" value="ATPase_P-type"/>
    <property type="match status" value="2"/>
</dbReference>
<dbReference type="Gene3D" id="2.70.150.10">
    <property type="entry name" value="Calcium-transporting ATPase, cytoplasmic transduction domain A"/>
    <property type="match status" value="1"/>
</dbReference>
<keyword evidence="3 11" id="KW-1003">Cell membrane</keyword>
<accession>A0A7C4QGP0</accession>
<keyword evidence="8" id="KW-1278">Translocase</keyword>
<keyword evidence="9 11" id="KW-1133">Transmembrane helix</keyword>
<dbReference type="SUPFAM" id="SSF81665">
    <property type="entry name" value="Calcium ATPase, transmembrane domain M"/>
    <property type="match status" value="1"/>
</dbReference>
<feature type="transmembrane region" description="Helical" evidence="11">
    <location>
        <begin position="152"/>
        <end position="173"/>
    </location>
</feature>
<feature type="transmembrane region" description="Helical" evidence="11">
    <location>
        <begin position="402"/>
        <end position="425"/>
    </location>
</feature>
<dbReference type="Pfam" id="PF00702">
    <property type="entry name" value="Hydrolase"/>
    <property type="match status" value="1"/>
</dbReference>
<evidence type="ECO:0000256" key="6">
    <source>
        <dbReference type="ARBA" id="ARBA00022741"/>
    </source>
</evidence>
<keyword evidence="4 11" id="KW-0812">Transmembrane</keyword>
<dbReference type="InterPro" id="IPR045800">
    <property type="entry name" value="HMBD"/>
</dbReference>
<dbReference type="PANTHER" id="PTHR43520:SF8">
    <property type="entry name" value="P-TYPE CU(+) TRANSPORTER"/>
    <property type="match status" value="1"/>
</dbReference>
<evidence type="ECO:0000256" key="11">
    <source>
        <dbReference type="RuleBase" id="RU362081"/>
    </source>
</evidence>
<comment type="subcellular location">
    <subcellularLocation>
        <location evidence="1">Cell membrane</location>
        <topology evidence="1">Multi-pass membrane protein</topology>
    </subcellularLocation>
</comment>
<dbReference type="InterPro" id="IPR018303">
    <property type="entry name" value="ATPase_P-typ_P_site"/>
</dbReference>
<dbReference type="GO" id="GO:0005886">
    <property type="term" value="C:plasma membrane"/>
    <property type="evidence" value="ECO:0007669"/>
    <property type="project" value="UniProtKB-SubCell"/>
</dbReference>
<feature type="domain" description="TRASH" evidence="12">
    <location>
        <begin position="18"/>
        <end position="55"/>
    </location>
</feature>
<dbReference type="InterPro" id="IPR011017">
    <property type="entry name" value="TRASH_dom"/>
</dbReference>
<dbReference type="SFLD" id="SFLDG00002">
    <property type="entry name" value="C1.7:_P-type_atpase_like"/>
    <property type="match status" value="1"/>
</dbReference>
<sequence>MSRFPALDVLPPQPSAIDPICGMSVDPATAFSAERDGVVWYFCSERCRDKFLHPERFPPPWWPSHAGYFCPMDPDVWRAEPAACPKCGMALEPAGVGDEKAADSELRSLQRRLIVAASGTVPVFLLAMGPMLGIPVDQWLGQSASAGQQVSIAVQAVLSTGVVFGAGGPYWLIGWRSFSTRCLNMFSLLMLGVWTAWLASWGAWLAPHWFVMPAGHAGGPPVYFESAAVITTLMIFGQWLEQRARQRTGAALRELLDLSPPTARVVRGGTEVELPLSVVRKGDVLRVRPGEKIPVDGVVLEGNSTVDESMLTGESAPVAKGVGARVTGATLNQTGRLLIRAERVGSDSVLAQIVRLVAEAQRSRAPVQRLADVVSSWFVPAVCLAALVSAMAWFAFGPEPRWSYALTSGVGVLIIACPCALGLATPMAVTVGVGRGARAGVLFRHAAALEQLARVEVLFLDKTGTLTDGRPEVAACHVEPGATEDELLRLAAAVEQHSEHPWAKAIFRKAMERQLTLPVTTEFSAVVGQGAQARVFVNTETPPQAPQGAQAAAVQVRVGRPEWVSAAMVNLAAPSEGTSLVAVGADGNLLGTLELADTVRPTARSACTDLERMGLRLVLLTGDRAEVARAVAATVGLREVHAELQPADKHRWITAARQGGHVTAMVGDGINDAPALAAADVGIALGSGTDVARQSAAVVLLTADLQGLVRAVRLSRATVAVIHQNLWFAFLYNGLGIPLAAGALYPLTGGLLDPMLAAAAMSLSSFSVIANSLRLRHMRL</sequence>
<evidence type="ECO:0000256" key="4">
    <source>
        <dbReference type="ARBA" id="ARBA00022692"/>
    </source>
</evidence>
<dbReference type="InterPro" id="IPR036412">
    <property type="entry name" value="HAD-like_sf"/>
</dbReference>
<evidence type="ECO:0000313" key="13">
    <source>
        <dbReference type="EMBL" id="HGT38301.1"/>
    </source>
</evidence>
<keyword evidence="7 11" id="KW-0067">ATP-binding</keyword>
<dbReference type="InterPro" id="IPR007029">
    <property type="entry name" value="YHS_dom"/>
</dbReference>
<organism evidence="13">
    <name type="scientific">Schlesneria paludicola</name>
    <dbReference type="NCBI Taxonomy" id="360056"/>
    <lineage>
        <taxon>Bacteria</taxon>
        <taxon>Pseudomonadati</taxon>
        <taxon>Planctomycetota</taxon>
        <taxon>Planctomycetia</taxon>
        <taxon>Planctomycetales</taxon>
        <taxon>Planctomycetaceae</taxon>
        <taxon>Schlesneria</taxon>
    </lineage>
</organism>
<dbReference type="Gene3D" id="3.40.1110.10">
    <property type="entry name" value="Calcium-transporting ATPase, cytoplasmic domain N"/>
    <property type="match status" value="1"/>
</dbReference>
<feature type="transmembrane region" description="Helical" evidence="11">
    <location>
        <begin position="185"/>
        <end position="210"/>
    </location>
</feature>
<dbReference type="SMART" id="SM00746">
    <property type="entry name" value="TRASH"/>
    <property type="match status" value="1"/>
</dbReference>
<dbReference type="GO" id="GO:0055070">
    <property type="term" value="P:copper ion homeostasis"/>
    <property type="evidence" value="ECO:0007669"/>
    <property type="project" value="TreeGrafter"/>
</dbReference>
<evidence type="ECO:0000256" key="7">
    <source>
        <dbReference type="ARBA" id="ARBA00022840"/>
    </source>
</evidence>
<dbReference type="CDD" id="cd02094">
    <property type="entry name" value="P-type_ATPase_Cu-like"/>
    <property type="match status" value="1"/>
</dbReference>
<comment type="similarity">
    <text evidence="2 11">Belongs to the cation transport ATPase (P-type) (TC 3.A.3) family. Type IB subfamily.</text>
</comment>
<reference evidence="13" key="1">
    <citation type="journal article" date="2020" name="mSystems">
        <title>Genome- and Community-Level Interaction Insights into Carbon Utilization and Element Cycling Functions of Hydrothermarchaeota in Hydrothermal Sediment.</title>
        <authorList>
            <person name="Zhou Z."/>
            <person name="Liu Y."/>
            <person name="Xu W."/>
            <person name="Pan J."/>
            <person name="Luo Z.H."/>
            <person name="Li M."/>
        </authorList>
    </citation>
    <scope>NUCLEOTIDE SEQUENCE [LARGE SCALE GENOMIC DNA]</scope>
    <source>
        <strain evidence="13">SpSt-508</strain>
    </source>
</reference>
<dbReference type="InterPro" id="IPR044492">
    <property type="entry name" value="P_typ_ATPase_HD_dom"/>
</dbReference>
<keyword evidence="10 11" id="KW-0472">Membrane</keyword>
<dbReference type="InterPro" id="IPR001757">
    <property type="entry name" value="P_typ_ATPase"/>
</dbReference>
<evidence type="ECO:0000256" key="3">
    <source>
        <dbReference type="ARBA" id="ARBA00022475"/>
    </source>
</evidence>
<dbReference type="GO" id="GO:0043682">
    <property type="term" value="F:P-type divalent copper transporter activity"/>
    <property type="evidence" value="ECO:0007669"/>
    <property type="project" value="TreeGrafter"/>
</dbReference>
<dbReference type="GO" id="GO:0005507">
    <property type="term" value="F:copper ion binding"/>
    <property type="evidence" value="ECO:0007669"/>
    <property type="project" value="TreeGrafter"/>
</dbReference>
<dbReference type="InterPro" id="IPR023299">
    <property type="entry name" value="ATPase_P-typ_cyto_dom_N"/>
</dbReference>
<dbReference type="InterPro" id="IPR027256">
    <property type="entry name" value="P-typ_ATPase_IB"/>
</dbReference>
<dbReference type="GO" id="GO:0016887">
    <property type="term" value="F:ATP hydrolysis activity"/>
    <property type="evidence" value="ECO:0007669"/>
    <property type="project" value="InterPro"/>
</dbReference>
<dbReference type="InterPro" id="IPR008250">
    <property type="entry name" value="ATPase_P-typ_transduc_dom_A_sf"/>
</dbReference>
<keyword evidence="6 11" id="KW-0547">Nucleotide-binding</keyword>
<keyword evidence="5 11" id="KW-0479">Metal-binding</keyword>
<dbReference type="PANTHER" id="PTHR43520">
    <property type="entry name" value="ATP7, ISOFORM B"/>
    <property type="match status" value="1"/>
</dbReference>
<feature type="transmembrane region" description="Helical" evidence="11">
    <location>
        <begin position="370"/>
        <end position="396"/>
    </location>
</feature>